<name>A0A494Y3H8_9BACL</name>
<dbReference type="PANTHER" id="PTHR31616:SF13">
    <property type="entry name" value="GLUCAN 1,4-ALPHA-GLUCOSIDASE"/>
    <property type="match status" value="1"/>
</dbReference>
<organism evidence="2 3">
    <name type="scientific">Cohnella endophytica</name>
    <dbReference type="NCBI Taxonomy" id="2419778"/>
    <lineage>
        <taxon>Bacteria</taxon>
        <taxon>Bacillati</taxon>
        <taxon>Bacillota</taxon>
        <taxon>Bacilli</taxon>
        <taxon>Bacillales</taxon>
        <taxon>Paenibacillaceae</taxon>
        <taxon>Cohnella</taxon>
    </lineage>
</organism>
<keyword evidence="2" id="KW-0378">Hydrolase</keyword>
<comment type="caution">
    <text evidence="2">The sequence shown here is derived from an EMBL/GenBank/DDBJ whole genome shotgun (WGS) entry which is preliminary data.</text>
</comment>
<dbReference type="InterPro" id="IPR012341">
    <property type="entry name" value="6hp_glycosidase-like_sf"/>
</dbReference>
<dbReference type="PANTHER" id="PTHR31616">
    <property type="entry name" value="TREHALASE"/>
    <property type="match status" value="1"/>
</dbReference>
<dbReference type="Proteomes" id="UP000282076">
    <property type="component" value="Unassembled WGS sequence"/>
</dbReference>
<dbReference type="SUPFAM" id="SSF48208">
    <property type="entry name" value="Six-hairpin glycosidases"/>
    <property type="match status" value="1"/>
</dbReference>
<dbReference type="InterPro" id="IPR011613">
    <property type="entry name" value="GH15-like"/>
</dbReference>
<accession>A0A494Y3H8</accession>
<reference evidence="2 3" key="1">
    <citation type="submission" date="2018-10" db="EMBL/GenBank/DDBJ databases">
        <title>Cohnella sp. M2MS4P-1, whole genome shotgun sequence.</title>
        <authorList>
            <person name="Tuo L."/>
        </authorList>
    </citation>
    <scope>NUCLEOTIDE SEQUENCE [LARGE SCALE GENOMIC DNA]</scope>
    <source>
        <strain evidence="2 3">M2MS4P-1</strain>
    </source>
</reference>
<dbReference type="OrthoDB" id="3902805at2"/>
<dbReference type="EMBL" id="RBZM01000002">
    <property type="protein sequence ID" value="RKP57219.1"/>
    <property type="molecule type" value="Genomic_DNA"/>
</dbReference>
<evidence type="ECO:0000313" key="2">
    <source>
        <dbReference type="EMBL" id="RKP57219.1"/>
    </source>
</evidence>
<sequence>MARHLVIGNGKMLVNLDNNCYIRDVYFPFVGQLNHVGGHACRVGVWCDGAFAWLEDPEWIFDLGYIEDSLVTNVTARHERLGIELQLNDGIHQRECIYLKRVVVRNLGDTEKDVRIFFHHDLMIDGNEVGDTAAFYPGNRTLFHFKRSSYFMFNGKSEMGGIYQFSTGIKRFHSAEGTWRDAEDGDLMGNAIAQGSVDSTISFRTNVPPGNERTVYYWMSVGSDMEEVKRLDQYVQESHPEKLLSRIVIYWNHWLSRVGDSFGDLPAQVVRQFKHSLLIVRTQIDERGAILAANDTDILQYNRDHYSYMWPRDGALIADAMSLAGYHGTISPFFHFCGKYLSPEGYLHHKYNPDGTVGSSWHPYVVNGVPRLPIQEDETALVLYALWKDYARHGEIELPQALYGALIRKASEFLCSYMEPDLGLPKPSYDLWEERYGIWTYTVASVYGGLMSAAYFADLFGDYDRSDQYRAVAEQIKQGIVTHLWDEEAGRYARGIVFQDGKWEKDMTLESSLFGLFEFGVFPAEDDRVSRTMWAISDQLRIHTDVGGIARYTNDYYFRQSEDIAKVPGNPWIICTLWVANFQIEIAKTVEDLEEPRKTLEKVTTFALPGGNLPEQVHPETGEPLSVAPLTWSHATYVSTVCKYVRKQEQLTSPAGAVVGSNKPNVGWV</sequence>
<dbReference type="InterPro" id="IPR008928">
    <property type="entry name" value="6-hairpin_glycosidase_sf"/>
</dbReference>
<gene>
    <name evidence="2" type="ORF">D7Z26_04345</name>
</gene>
<protein>
    <submittedName>
        <fullName evidence="2">Glycoside hydrolase family 15 protein</fullName>
    </submittedName>
</protein>
<proteinExistence type="predicted"/>
<dbReference type="Pfam" id="PF00723">
    <property type="entry name" value="Glyco_hydro_15"/>
    <property type="match status" value="1"/>
</dbReference>
<keyword evidence="3" id="KW-1185">Reference proteome</keyword>
<evidence type="ECO:0000313" key="3">
    <source>
        <dbReference type="Proteomes" id="UP000282076"/>
    </source>
</evidence>
<dbReference type="RefSeq" id="WP_120974834.1">
    <property type="nucleotide sequence ID" value="NZ_RBZM01000002.1"/>
</dbReference>
<dbReference type="Gene3D" id="1.50.10.10">
    <property type="match status" value="1"/>
</dbReference>
<dbReference type="GO" id="GO:0005975">
    <property type="term" value="P:carbohydrate metabolic process"/>
    <property type="evidence" value="ECO:0007669"/>
    <property type="project" value="InterPro"/>
</dbReference>
<evidence type="ECO:0000259" key="1">
    <source>
        <dbReference type="Pfam" id="PF00723"/>
    </source>
</evidence>
<feature type="domain" description="GH15-like" evidence="1">
    <location>
        <begin position="286"/>
        <end position="583"/>
    </location>
</feature>
<dbReference type="GO" id="GO:0004553">
    <property type="term" value="F:hydrolase activity, hydrolyzing O-glycosyl compounds"/>
    <property type="evidence" value="ECO:0007669"/>
    <property type="project" value="TreeGrafter"/>
</dbReference>
<dbReference type="AlphaFoldDB" id="A0A494Y3H8"/>